<evidence type="ECO:0000313" key="2">
    <source>
        <dbReference type="EMBL" id="ERL47057.1"/>
    </source>
</evidence>
<name>U2XPI7_9PROT</name>
<accession>U2XPI7</accession>
<evidence type="ECO:0000313" key="3">
    <source>
        <dbReference type="Proteomes" id="UP000016762"/>
    </source>
</evidence>
<dbReference type="GO" id="GO:0004642">
    <property type="term" value="F:phosphoribosylformylglycinamidine synthase activity"/>
    <property type="evidence" value="ECO:0007669"/>
    <property type="project" value="UniProtKB-EC"/>
</dbReference>
<dbReference type="Proteomes" id="UP000016762">
    <property type="component" value="Unassembled WGS sequence"/>
</dbReference>
<keyword evidence="3" id="KW-1185">Reference proteome</keyword>
<dbReference type="AlphaFoldDB" id="U2XPI7"/>
<gene>
    <name evidence="2" type="primary">purL</name>
    <name evidence="2" type="ORF">RS24_00998</name>
</gene>
<comment type="caution">
    <text evidence="2">The sequence shown here is derived from an EMBL/GenBank/DDBJ whole genome shotgun (WGS) entry which is preliminary data.</text>
</comment>
<proteinExistence type="predicted"/>
<protein>
    <submittedName>
        <fullName evidence="2">Phosphoribosylformylglycinamidine synthase 2 protein</fullName>
        <ecNumber evidence="2">6.3.5.3</ecNumber>
    </submittedName>
</protein>
<organism evidence="2 3">
    <name type="scientific">Candidatus Micropelagius thuwalensis</name>
    <dbReference type="NCBI Taxonomy" id="1397666"/>
    <lineage>
        <taxon>Bacteria</taxon>
        <taxon>Pseudomonadati</taxon>
        <taxon>Pseudomonadota</taxon>
        <taxon>Alphaproteobacteria</taxon>
        <taxon>PS1 clade</taxon>
        <taxon>Candidatus Micropelagius</taxon>
    </lineage>
</organism>
<keyword evidence="1" id="KW-0732">Signal</keyword>
<feature type="signal peptide" evidence="1">
    <location>
        <begin position="1"/>
        <end position="23"/>
    </location>
</feature>
<feature type="chain" id="PRO_5004637137" evidence="1">
    <location>
        <begin position="24"/>
        <end position="128"/>
    </location>
</feature>
<evidence type="ECO:0000256" key="1">
    <source>
        <dbReference type="SAM" id="SignalP"/>
    </source>
</evidence>
<reference evidence="2 3" key="1">
    <citation type="journal article" date="2014" name="FEMS Microbiol. Ecol.">
        <title>Genomic differentiation among two strains of the PS1 clade isolated from geographically separated marine habitats.</title>
        <authorList>
            <person name="Jimenez-Infante F."/>
            <person name="Ngugi D.K."/>
            <person name="Alam I."/>
            <person name="Rashid M."/>
            <person name="Baalawi W."/>
            <person name="Kamau A.A."/>
            <person name="Bajic V.B."/>
            <person name="Stingl U."/>
        </authorList>
    </citation>
    <scope>NUCLEOTIDE SEQUENCE [LARGE SCALE GENOMIC DNA]</scope>
    <source>
        <strain evidence="2 3">RS24</strain>
    </source>
</reference>
<dbReference type="OrthoDB" id="8507169at2"/>
<dbReference type="EMBL" id="AWXE01000003">
    <property type="protein sequence ID" value="ERL47057.1"/>
    <property type="molecule type" value="Genomic_DNA"/>
</dbReference>
<dbReference type="EC" id="6.3.5.3" evidence="2"/>
<keyword evidence="2" id="KW-0436">Ligase</keyword>
<dbReference type="STRING" id="1397666.RS24_00998"/>
<sequence>MHMMRIITLLTLFFLIFPNQTFAQINIEKGKVVYFFKNECKDIEGAMKKYEKLFEYQFKNQPKPQVSRCGRLNDGMMGCVVVTNSVEDYEANVAWQENDDQWNTLIREGWRVCEVDDFGFQLDILRLE</sequence>